<gene>
    <name evidence="1" type="ORF">SAMN04487998_3070</name>
</gene>
<sequence>MTLESALAEIGQFWPGKNPFGFGHGGAAARLGAEYAHPLPPDLIDYLNRVAPAEDVYFDTVGNPLELYGLSRLGARQDGYRWNSVTQQPIPGWNPDFFLLGDEGADPVLLNLGHPEMGIQRLLHGAGDWEAGEAIADTVGQLLLCAAARHHALTGFEEDPIIDDDKGFNLAPRAAEWLFPRLRRWAGDYYYAWTAGFDNA</sequence>
<proteinExistence type="predicted"/>
<dbReference type="STRING" id="82805.SAMN04487998_3070"/>
<accession>A0A1I0I2V9</accession>
<evidence type="ECO:0000313" key="2">
    <source>
        <dbReference type="Proteomes" id="UP000198697"/>
    </source>
</evidence>
<dbReference type="Proteomes" id="UP000198697">
    <property type="component" value="Unassembled WGS sequence"/>
</dbReference>
<reference evidence="2" key="1">
    <citation type="submission" date="2016-10" db="EMBL/GenBank/DDBJ databases">
        <authorList>
            <person name="Varghese N."/>
            <person name="Submissions S."/>
        </authorList>
    </citation>
    <scope>NUCLEOTIDE SEQUENCE [LARGE SCALE GENOMIC DNA]</scope>
    <source>
        <strain evidence="2">DSM 15310</strain>
    </source>
</reference>
<organism evidence="1 2">
    <name type="scientific">Hymenobacter actinosclerus</name>
    <dbReference type="NCBI Taxonomy" id="82805"/>
    <lineage>
        <taxon>Bacteria</taxon>
        <taxon>Pseudomonadati</taxon>
        <taxon>Bacteroidota</taxon>
        <taxon>Cytophagia</taxon>
        <taxon>Cytophagales</taxon>
        <taxon>Hymenobacteraceae</taxon>
        <taxon>Hymenobacter</taxon>
    </lineage>
</organism>
<evidence type="ECO:0000313" key="1">
    <source>
        <dbReference type="EMBL" id="SET90082.1"/>
    </source>
</evidence>
<keyword evidence="2" id="KW-1185">Reference proteome</keyword>
<name>A0A1I0I2V9_9BACT</name>
<protein>
    <submittedName>
        <fullName evidence="1">Uncharacterized protein</fullName>
    </submittedName>
</protein>
<dbReference type="AlphaFoldDB" id="A0A1I0I2V9"/>
<dbReference type="EMBL" id="FOHS01000004">
    <property type="protein sequence ID" value="SET90082.1"/>
    <property type="molecule type" value="Genomic_DNA"/>
</dbReference>